<feature type="region of interest" description="Disordered" evidence="1">
    <location>
        <begin position="116"/>
        <end position="308"/>
    </location>
</feature>
<dbReference type="EMBL" id="HBIX01000093">
    <property type="protein sequence ID" value="CAE0707359.1"/>
    <property type="molecule type" value="Transcribed_RNA"/>
</dbReference>
<feature type="region of interest" description="Disordered" evidence="1">
    <location>
        <begin position="1"/>
        <end position="42"/>
    </location>
</feature>
<feature type="compositionally biased region" description="Low complexity" evidence="1">
    <location>
        <begin position="158"/>
        <end position="174"/>
    </location>
</feature>
<gene>
    <name evidence="2" type="ORF">PAUS00366_LOCUS79</name>
</gene>
<feature type="compositionally biased region" description="Low complexity" evidence="1">
    <location>
        <begin position="280"/>
        <end position="305"/>
    </location>
</feature>
<feature type="compositionally biased region" description="Basic residues" evidence="1">
    <location>
        <begin position="131"/>
        <end position="143"/>
    </location>
</feature>
<feature type="compositionally biased region" description="Polar residues" evidence="1">
    <location>
        <begin position="247"/>
        <end position="265"/>
    </location>
</feature>
<feature type="compositionally biased region" description="Polar residues" evidence="1">
    <location>
        <begin position="197"/>
        <end position="223"/>
    </location>
</feature>
<protein>
    <submittedName>
        <fullName evidence="2">Uncharacterized protein</fullName>
    </submittedName>
</protein>
<organism evidence="2">
    <name type="scientific">Pseudo-nitzschia australis</name>
    <dbReference type="NCBI Taxonomy" id="44445"/>
    <lineage>
        <taxon>Eukaryota</taxon>
        <taxon>Sar</taxon>
        <taxon>Stramenopiles</taxon>
        <taxon>Ochrophyta</taxon>
        <taxon>Bacillariophyta</taxon>
        <taxon>Bacillariophyceae</taxon>
        <taxon>Bacillariophycidae</taxon>
        <taxon>Bacillariales</taxon>
        <taxon>Bacillariaceae</taxon>
        <taxon>Pseudo-nitzschia</taxon>
    </lineage>
</organism>
<evidence type="ECO:0000256" key="1">
    <source>
        <dbReference type="SAM" id="MobiDB-lite"/>
    </source>
</evidence>
<dbReference type="AlphaFoldDB" id="A0A7S4A8K8"/>
<reference evidence="2" key="1">
    <citation type="submission" date="2021-01" db="EMBL/GenBank/DDBJ databases">
        <authorList>
            <person name="Corre E."/>
            <person name="Pelletier E."/>
            <person name="Niang G."/>
            <person name="Scheremetjew M."/>
            <person name="Finn R."/>
            <person name="Kale V."/>
            <person name="Holt S."/>
            <person name="Cochrane G."/>
            <person name="Meng A."/>
            <person name="Brown T."/>
            <person name="Cohen L."/>
        </authorList>
    </citation>
    <scope>NUCLEOTIDE SEQUENCE</scope>
    <source>
        <strain evidence="2">10249 10 AB</strain>
    </source>
</reference>
<name>A0A7S4A8K8_9STRA</name>
<accession>A0A7S4A8K8</accession>
<feature type="compositionally biased region" description="Polar residues" evidence="1">
    <location>
        <begin position="144"/>
        <end position="157"/>
    </location>
</feature>
<sequence length="354" mass="38773">MPSSAANTRTDDGDLSESSPVATSDSTLATQQQQHSNSSRSFNMIFNCTTNEEQQAKAIKDGNDAVLKQFEIKKIQMEYSKGQARRGSKSLSNMNISIANVDWSGFSGAAHNSIRSGISTSTTTNNNNTPSHRKTRKSRRKSLQPKSPDSSNSVPEKNQQTNTTNANDTDSTSTGARIEKLRISRRRQLHVADKDGSTISSARLHSTTSSETPFGKSPNVNAEQKQKKCLSRRSMSRTSLMADLTPLPSSSASQVSNFTNYTRGSRSIKTKPKRKPKTPAPSALASKLNSSNKRSSRSSVTIASSHSRDLAAASTTFEISEKRSSLLRSKSFSRQRRQEDVMGSQLKKQSSIKW</sequence>
<feature type="compositionally biased region" description="Basic residues" evidence="1">
    <location>
        <begin position="266"/>
        <end position="277"/>
    </location>
</feature>
<evidence type="ECO:0000313" key="2">
    <source>
        <dbReference type="EMBL" id="CAE0707359.1"/>
    </source>
</evidence>
<feature type="region of interest" description="Disordered" evidence="1">
    <location>
        <begin position="320"/>
        <end position="354"/>
    </location>
</feature>
<feature type="compositionally biased region" description="Polar residues" evidence="1">
    <location>
        <begin position="16"/>
        <end position="42"/>
    </location>
</feature>
<feature type="compositionally biased region" description="Low complexity" evidence="1">
    <location>
        <begin position="116"/>
        <end position="130"/>
    </location>
</feature>
<proteinExistence type="predicted"/>